<keyword evidence="1" id="KW-1133">Transmembrane helix</keyword>
<evidence type="ECO:0000313" key="2">
    <source>
        <dbReference type="EMBL" id="RCK46265.1"/>
    </source>
</evidence>
<name>A0A367WXU0_9PROT</name>
<dbReference type="AlphaFoldDB" id="A0A367WXU0"/>
<keyword evidence="1" id="KW-0472">Membrane</keyword>
<protein>
    <submittedName>
        <fullName evidence="2">Nitrate reductase</fullName>
    </submittedName>
</protein>
<accession>A0A367WXU0</accession>
<dbReference type="InterPro" id="IPR010649">
    <property type="entry name" value="NapE_TorE"/>
</dbReference>
<reference evidence="2 3" key="1">
    <citation type="submission" date="2014-07" db="EMBL/GenBank/DDBJ databases">
        <title>Draft genome sequence of Thalassospira profundimaris PR54-5.</title>
        <authorList>
            <person name="Lai Q."/>
            <person name="Shao Z."/>
        </authorList>
    </citation>
    <scope>NUCLEOTIDE SEQUENCE [LARGE SCALE GENOMIC DNA]</scope>
    <source>
        <strain evidence="2 3">PR54-5</strain>
    </source>
</reference>
<evidence type="ECO:0000256" key="1">
    <source>
        <dbReference type="SAM" id="Phobius"/>
    </source>
</evidence>
<dbReference type="InterPro" id="IPR004448">
    <property type="entry name" value="Nitrate_reductase_NapE"/>
</dbReference>
<evidence type="ECO:0000313" key="3">
    <source>
        <dbReference type="Proteomes" id="UP000252255"/>
    </source>
</evidence>
<dbReference type="EMBL" id="JPWI01000005">
    <property type="protein sequence ID" value="RCK46265.1"/>
    <property type="molecule type" value="Genomic_DNA"/>
</dbReference>
<feature type="transmembrane region" description="Helical" evidence="1">
    <location>
        <begin position="20"/>
        <end position="46"/>
    </location>
</feature>
<proteinExistence type="predicted"/>
<keyword evidence="1" id="KW-0812">Transmembrane</keyword>
<dbReference type="RefSeq" id="WP_114098004.1">
    <property type="nucleotide sequence ID" value="NZ_JPWI01000005.1"/>
</dbReference>
<sequence length="57" mass="6174">MTDQITLESADRRKKELRSFLFLAVVLAPALAIAIVGGLGFSIWIYQMFAGPPGPPV</sequence>
<dbReference type="Proteomes" id="UP000252255">
    <property type="component" value="Unassembled WGS sequence"/>
</dbReference>
<gene>
    <name evidence="2" type="ORF">TH30_10680</name>
</gene>
<dbReference type="NCBIfam" id="TIGR02973">
    <property type="entry name" value="nitrate_rd_NapE"/>
    <property type="match status" value="1"/>
</dbReference>
<dbReference type="Pfam" id="PF06796">
    <property type="entry name" value="NapE"/>
    <property type="match status" value="1"/>
</dbReference>
<comment type="caution">
    <text evidence="2">The sequence shown here is derived from an EMBL/GenBank/DDBJ whole genome shotgun (WGS) entry which is preliminary data.</text>
</comment>
<organism evidence="2 3">
    <name type="scientific">Thalassospira profundimaris</name>
    <dbReference type="NCBI Taxonomy" id="502049"/>
    <lineage>
        <taxon>Bacteria</taxon>
        <taxon>Pseudomonadati</taxon>
        <taxon>Pseudomonadota</taxon>
        <taxon>Alphaproteobacteria</taxon>
        <taxon>Rhodospirillales</taxon>
        <taxon>Thalassospiraceae</taxon>
        <taxon>Thalassospira</taxon>
    </lineage>
</organism>